<protein>
    <submittedName>
        <fullName evidence="1">Uncharacterized protein</fullName>
    </submittedName>
</protein>
<dbReference type="Proteomes" id="UP000240883">
    <property type="component" value="Unassembled WGS sequence"/>
</dbReference>
<dbReference type="AlphaFoldDB" id="A0A2T2NP15"/>
<organism evidence="1 2">
    <name type="scientific">Corynespora cassiicola Philippines</name>
    <dbReference type="NCBI Taxonomy" id="1448308"/>
    <lineage>
        <taxon>Eukaryota</taxon>
        <taxon>Fungi</taxon>
        <taxon>Dikarya</taxon>
        <taxon>Ascomycota</taxon>
        <taxon>Pezizomycotina</taxon>
        <taxon>Dothideomycetes</taxon>
        <taxon>Pleosporomycetidae</taxon>
        <taxon>Pleosporales</taxon>
        <taxon>Corynesporascaceae</taxon>
        <taxon>Corynespora</taxon>
    </lineage>
</organism>
<name>A0A2T2NP15_CORCC</name>
<gene>
    <name evidence="1" type="ORF">BS50DRAFT_634588</name>
</gene>
<evidence type="ECO:0000313" key="2">
    <source>
        <dbReference type="Proteomes" id="UP000240883"/>
    </source>
</evidence>
<keyword evidence="2" id="KW-1185">Reference proteome</keyword>
<sequence length="77" mass="9204">MSIGTTLRKLFHHDKKEVKPDLITQNLRTRYFDERILKELLTELFGADNYRVGMKEDEWIIDVPRLVTNDELKRAKT</sequence>
<dbReference type="EMBL" id="KZ678135">
    <property type="protein sequence ID" value="PSN67177.1"/>
    <property type="molecule type" value="Genomic_DNA"/>
</dbReference>
<dbReference type="OrthoDB" id="3795806at2759"/>
<accession>A0A2T2NP15</accession>
<reference evidence="1 2" key="1">
    <citation type="journal article" date="2018" name="Front. Microbiol.">
        <title>Genome-Wide Analysis of Corynespora cassiicola Leaf Fall Disease Putative Effectors.</title>
        <authorList>
            <person name="Lopez D."/>
            <person name="Ribeiro S."/>
            <person name="Label P."/>
            <person name="Fumanal B."/>
            <person name="Venisse J.S."/>
            <person name="Kohler A."/>
            <person name="de Oliveira R.R."/>
            <person name="Labutti K."/>
            <person name="Lipzen A."/>
            <person name="Lail K."/>
            <person name="Bauer D."/>
            <person name="Ohm R.A."/>
            <person name="Barry K.W."/>
            <person name="Spatafora J."/>
            <person name="Grigoriev I.V."/>
            <person name="Martin F.M."/>
            <person name="Pujade-Renaud V."/>
        </authorList>
    </citation>
    <scope>NUCLEOTIDE SEQUENCE [LARGE SCALE GENOMIC DNA]</scope>
    <source>
        <strain evidence="1 2">Philippines</strain>
    </source>
</reference>
<proteinExistence type="predicted"/>
<evidence type="ECO:0000313" key="1">
    <source>
        <dbReference type="EMBL" id="PSN67177.1"/>
    </source>
</evidence>